<dbReference type="EMBL" id="JAAXQQ010000011">
    <property type="protein sequence ID" value="MBY3067476.1"/>
    <property type="molecule type" value="Genomic_DNA"/>
</dbReference>
<sequence>MQFNDEEQLRRRAYAIWERQGCPEGKDAEIWDLAVKEMNGQQPPQSRNVPSPMQGDQPDQIRG</sequence>
<proteinExistence type="predicted"/>
<feature type="region of interest" description="Disordered" evidence="1">
    <location>
        <begin position="38"/>
        <end position="63"/>
    </location>
</feature>
<evidence type="ECO:0000256" key="1">
    <source>
        <dbReference type="SAM" id="MobiDB-lite"/>
    </source>
</evidence>
<dbReference type="AlphaFoldDB" id="A0AB35FP82"/>
<evidence type="ECO:0000313" key="3">
    <source>
        <dbReference type="Proteomes" id="UP000758022"/>
    </source>
</evidence>
<gene>
    <name evidence="2" type="ORF">HFO74_29335</name>
</gene>
<protein>
    <submittedName>
        <fullName evidence="2">DUF2934 domain-containing protein</fullName>
    </submittedName>
</protein>
<dbReference type="InterPro" id="IPR021327">
    <property type="entry name" value="DUF2934"/>
</dbReference>
<reference evidence="2" key="1">
    <citation type="submission" date="2020-04" db="EMBL/GenBank/DDBJ databases">
        <title>Global-level population genomics supports evidence of horizontal gene transfer on evolution of Rhizobia in Lentils.</title>
        <authorList>
            <person name="Gai Y."/>
            <person name="Cook D."/>
            <person name="Riely B."/>
        </authorList>
    </citation>
    <scope>NUCLEOTIDE SEQUENCE</scope>
    <source>
        <strain evidence="2">TLR9</strain>
    </source>
</reference>
<name>A0AB35FP82_9HYPH</name>
<accession>A0AB35FP82</accession>
<comment type="caution">
    <text evidence="2">The sequence shown here is derived from an EMBL/GenBank/DDBJ whole genome shotgun (WGS) entry which is preliminary data.</text>
</comment>
<dbReference type="RefSeq" id="WP_221979952.1">
    <property type="nucleotide sequence ID" value="NZ_JAAXQQ010000011.1"/>
</dbReference>
<dbReference type="Proteomes" id="UP000758022">
    <property type="component" value="Unassembled WGS sequence"/>
</dbReference>
<evidence type="ECO:0000313" key="2">
    <source>
        <dbReference type="EMBL" id="MBY3067476.1"/>
    </source>
</evidence>
<organism evidence="2 3">
    <name type="scientific">Rhizobium laguerreae</name>
    <dbReference type="NCBI Taxonomy" id="1076926"/>
    <lineage>
        <taxon>Bacteria</taxon>
        <taxon>Pseudomonadati</taxon>
        <taxon>Pseudomonadota</taxon>
        <taxon>Alphaproteobacteria</taxon>
        <taxon>Hyphomicrobiales</taxon>
        <taxon>Rhizobiaceae</taxon>
        <taxon>Rhizobium/Agrobacterium group</taxon>
        <taxon>Rhizobium</taxon>
    </lineage>
</organism>
<feature type="compositionally biased region" description="Polar residues" evidence="1">
    <location>
        <begin position="39"/>
        <end position="51"/>
    </location>
</feature>
<dbReference type="Pfam" id="PF11154">
    <property type="entry name" value="DUF2934"/>
    <property type="match status" value="1"/>
</dbReference>